<dbReference type="Gene3D" id="3.80.10.10">
    <property type="entry name" value="Ribonuclease Inhibitor"/>
    <property type="match status" value="2"/>
</dbReference>
<dbReference type="NCBIfam" id="TIGR01167">
    <property type="entry name" value="LPXTG_anchor"/>
    <property type="match status" value="1"/>
</dbReference>
<protein>
    <submittedName>
        <fullName evidence="8">BspA family leucine-rich repeat surface protein</fullName>
    </submittedName>
</protein>
<feature type="transmembrane region" description="Helical" evidence="6">
    <location>
        <begin position="843"/>
        <end position="861"/>
    </location>
</feature>
<dbReference type="InterPro" id="IPR032675">
    <property type="entry name" value="LRR_dom_sf"/>
</dbReference>
<feature type="compositionally biased region" description="Low complexity" evidence="5">
    <location>
        <begin position="819"/>
        <end position="830"/>
    </location>
</feature>
<evidence type="ECO:0000256" key="5">
    <source>
        <dbReference type="SAM" id="MobiDB-lite"/>
    </source>
</evidence>
<dbReference type="InterPro" id="IPR011889">
    <property type="entry name" value="Liste_lipo_26"/>
</dbReference>
<evidence type="ECO:0000256" key="4">
    <source>
        <dbReference type="ARBA" id="ARBA00023088"/>
    </source>
</evidence>
<keyword evidence="4" id="KW-0572">Peptidoglycan-anchor</keyword>
<evidence type="ECO:0000256" key="3">
    <source>
        <dbReference type="ARBA" id="ARBA00022729"/>
    </source>
</evidence>
<comment type="caution">
    <text evidence="8">The sequence shown here is derived from an EMBL/GenBank/DDBJ whole genome shotgun (WGS) entry which is preliminary data.</text>
</comment>
<accession>A0ABW4BD51</accession>
<evidence type="ECO:0000313" key="8">
    <source>
        <dbReference type="EMBL" id="MFD1397983.1"/>
    </source>
</evidence>
<dbReference type="NCBIfam" id="TIGR02167">
    <property type="entry name" value="Liste_lipo_26"/>
    <property type="match status" value="1"/>
</dbReference>
<keyword evidence="9" id="KW-1185">Reference proteome</keyword>
<dbReference type="InterPro" id="IPR019931">
    <property type="entry name" value="LPXTG_anchor"/>
</dbReference>
<dbReference type="RefSeq" id="WP_204119651.1">
    <property type="nucleotide sequence ID" value="NZ_BOLV01000020.1"/>
</dbReference>
<feature type="domain" description="Gram-positive cocci surface proteins LPxTG" evidence="7">
    <location>
        <begin position="836"/>
        <end position="867"/>
    </location>
</feature>
<dbReference type="Pfam" id="PF03382">
    <property type="entry name" value="DUF285"/>
    <property type="match status" value="2"/>
</dbReference>
<dbReference type="InterPro" id="IPR005046">
    <property type="entry name" value="DUF285"/>
</dbReference>
<dbReference type="SUPFAM" id="SSF52058">
    <property type="entry name" value="L domain-like"/>
    <property type="match status" value="1"/>
</dbReference>
<organism evidence="8 9">
    <name type="scientific">Lacticaseibacillus suilingensis</name>
    <dbReference type="NCBI Taxonomy" id="2799577"/>
    <lineage>
        <taxon>Bacteria</taxon>
        <taxon>Bacillati</taxon>
        <taxon>Bacillota</taxon>
        <taxon>Bacilli</taxon>
        <taxon>Lactobacillales</taxon>
        <taxon>Lactobacillaceae</taxon>
        <taxon>Lacticaseibacillus</taxon>
    </lineage>
</organism>
<dbReference type="PROSITE" id="PS50847">
    <property type="entry name" value="GRAM_POS_ANCHORING"/>
    <property type="match status" value="1"/>
</dbReference>
<gene>
    <name evidence="8" type="ORF">ACFQ41_01515</name>
</gene>
<evidence type="ECO:0000256" key="1">
    <source>
        <dbReference type="ARBA" id="ARBA00022512"/>
    </source>
</evidence>
<feature type="region of interest" description="Disordered" evidence="5">
    <location>
        <begin position="764"/>
        <end position="839"/>
    </location>
</feature>
<keyword evidence="6" id="KW-0472">Membrane</keyword>
<dbReference type="PANTHER" id="PTHR24373:SF397">
    <property type="entry name" value="IG-LIKE DOMAIN-CONTAINING PROTEIN"/>
    <property type="match status" value="1"/>
</dbReference>
<reference evidence="9" key="1">
    <citation type="journal article" date="2019" name="Int. J. Syst. Evol. Microbiol.">
        <title>The Global Catalogue of Microorganisms (GCM) 10K type strain sequencing project: providing services to taxonomists for standard genome sequencing and annotation.</title>
        <authorList>
            <consortium name="The Broad Institute Genomics Platform"/>
            <consortium name="The Broad Institute Genome Sequencing Center for Infectious Disease"/>
            <person name="Wu L."/>
            <person name="Ma J."/>
        </authorList>
    </citation>
    <scope>NUCLEOTIDE SEQUENCE [LARGE SCALE GENOMIC DNA]</scope>
    <source>
        <strain evidence="9">CCM 9110</strain>
    </source>
</reference>
<evidence type="ECO:0000313" key="9">
    <source>
        <dbReference type="Proteomes" id="UP001597199"/>
    </source>
</evidence>
<proteinExistence type="predicted"/>
<sequence length="867" mass="93872">MSKQERRRVRVAVSIGLTVLMSSAILGGMAPLTTNAAEVESEPTTTEVSSLITVPEDPSDAVVSLPEGNALQVADETPMPNTEEDENTTNVVPVPAPELDEENQESAGQTAIEGSFVDESEVSDPKATAAAAEDENRTIEDNWGSVHWTFEDGVLTLSGGVGSSTDGDGPWREIAPYVNKVLVTDQITAPEDVSALFANFSFVTEFEGMDKIDTSNVIEMTGMFAGTRFLTSIDLTSWDVALVQNVSSLFYRSGIVSLDLSSWSPNNLQLTYQMFDAMPNLEYLDISSLSFSQNVSILNNLTQLRTLVLGSNTLLYYVPTPQGATWVGKNTGHSFSEQYDGGHPDTYHLNYELVTGTWGTVDWRIDDDILYLFSGEGENTTSGIPWADHAWRIEKVVLEGNVVAPENPAGLFANLRRVTEYVGLELLDISQTEILTSMFAGNLALKTLRIGSWDVSHIKNMPAMFEGCTSLNQIDIENWNVDNVESMSALFLNTGFESLDLSKWHFSGSYIGTAFQNMPNLKTLDISNFDLTGAYTGSMLRHTPKLIELTLGDNSQLGPNSLELTDKVWQGDSTGHQFSFVYGGGYADTYRLVDGTVVHHTITFLDSQTGDEIGEEILYGQPGEIVPLSRVTLPAGYELPDADATIQLPEAEKIWTGEELELNRVVTTTTRTIQFQGLPEGHLKDEVQEVKWHWDWTEEDIDPLSRNLRFYDGVVYTAQGGYDELPVPEVEGYEADIAVVAAKSFDTALSDVPEDETVTVTYTKVDSEDGGDQNPDPTPSQPDPDNGSGSGGSNGNGNTGNGSTGTGSTGTGSVGGGQLTNLSTGGSTTTDQNQALPQTGSQVASGLTLLGLGLLGLLGFTKRRKRE</sequence>
<name>A0ABW4BD51_9LACO</name>
<dbReference type="EMBL" id="JBHTOA010000014">
    <property type="protein sequence ID" value="MFD1397983.1"/>
    <property type="molecule type" value="Genomic_DNA"/>
</dbReference>
<dbReference type="Proteomes" id="UP001597199">
    <property type="component" value="Unassembled WGS sequence"/>
</dbReference>
<evidence type="ECO:0000259" key="7">
    <source>
        <dbReference type="PROSITE" id="PS50847"/>
    </source>
</evidence>
<evidence type="ECO:0000256" key="2">
    <source>
        <dbReference type="ARBA" id="ARBA00022525"/>
    </source>
</evidence>
<keyword evidence="6" id="KW-0812">Transmembrane</keyword>
<evidence type="ECO:0000256" key="6">
    <source>
        <dbReference type="SAM" id="Phobius"/>
    </source>
</evidence>
<dbReference type="Gene3D" id="2.60.40.4300">
    <property type="match status" value="1"/>
</dbReference>
<dbReference type="PANTHER" id="PTHR24373">
    <property type="entry name" value="SLIT RELATED LEUCINE-RICH REPEAT NEURONAL PROTEIN"/>
    <property type="match status" value="1"/>
</dbReference>
<dbReference type="Pfam" id="PF00746">
    <property type="entry name" value="Gram_pos_anchor"/>
    <property type="match status" value="1"/>
</dbReference>
<keyword evidence="2" id="KW-0964">Secreted</keyword>
<keyword evidence="3" id="KW-0732">Signal</keyword>
<feature type="compositionally biased region" description="Gly residues" evidence="5">
    <location>
        <begin position="788"/>
        <end position="818"/>
    </location>
</feature>
<dbReference type="InterPro" id="IPR050328">
    <property type="entry name" value="Dev_Immune_Receptor"/>
</dbReference>
<keyword evidence="1" id="KW-0134">Cell wall</keyword>
<keyword evidence="6" id="KW-1133">Transmembrane helix</keyword>